<dbReference type="KEGG" id="zju:107426322"/>
<dbReference type="GO" id="GO:0005975">
    <property type="term" value="P:carbohydrate metabolic process"/>
    <property type="evidence" value="ECO:0007669"/>
    <property type="project" value="InterPro"/>
</dbReference>
<evidence type="ECO:0000313" key="11">
    <source>
        <dbReference type="Proteomes" id="UP001652623"/>
    </source>
</evidence>
<dbReference type="InterPro" id="IPR000743">
    <property type="entry name" value="Glyco_hydro_28"/>
</dbReference>
<dbReference type="Proteomes" id="UP001652623">
    <property type="component" value="Chromosome 9"/>
</dbReference>
<evidence type="ECO:0000256" key="6">
    <source>
        <dbReference type="ARBA" id="ARBA00023295"/>
    </source>
</evidence>
<evidence type="ECO:0000256" key="8">
    <source>
        <dbReference type="PROSITE-ProRule" id="PRU10052"/>
    </source>
</evidence>
<keyword evidence="7" id="KW-0961">Cell wall biogenesis/degradation</keyword>
<dbReference type="Gene3D" id="2.160.20.10">
    <property type="entry name" value="Single-stranded right-handed beta-helix, Pectin lyase-like"/>
    <property type="match status" value="1"/>
</dbReference>
<gene>
    <name evidence="12" type="primary">LOC107426322</name>
</gene>
<dbReference type="SMR" id="A0A6P4ACF1"/>
<dbReference type="GO" id="GO:0004650">
    <property type="term" value="F:polygalacturonase activity"/>
    <property type="evidence" value="ECO:0007669"/>
    <property type="project" value="InterPro"/>
</dbReference>
<dbReference type="InterPro" id="IPR012334">
    <property type="entry name" value="Pectin_lyas_fold"/>
</dbReference>
<dbReference type="GO" id="GO:0071555">
    <property type="term" value="P:cell wall organization"/>
    <property type="evidence" value="ECO:0007669"/>
    <property type="project" value="UniProtKB-KW"/>
</dbReference>
<accession>A0A6P4ACF1</accession>
<organism evidence="11 12">
    <name type="scientific">Ziziphus jujuba</name>
    <name type="common">Chinese jujube</name>
    <name type="synonym">Ziziphus sativa</name>
    <dbReference type="NCBI Taxonomy" id="326968"/>
    <lineage>
        <taxon>Eukaryota</taxon>
        <taxon>Viridiplantae</taxon>
        <taxon>Streptophyta</taxon>
        <taxon>Embryophyta</taxon>
        <taxon>Tracheophyta</taxon>
        <taxon>Spermatophyta</taxon>
        <taxon>Magnoliopsida</taxon>
        <taxon>eudicotyledons</taxon>
        <taxon>Gunneridae</taxon>
        <taxon>Pentapetalae</taxon>
        <taxon>rosids</taxon>
        <taxon>fabids</taxon>
        <taxon>Rosales</taxon>
        <taxon>Rhamnaceae</taxon>
        <taxon>Paliureae</taxon>
        <taxon>Ziziphus</taxon>
    </lineage>
</organism>
<dbReference type="InParanoid" id="A0A6P4ACF1"/>
<proteinExistence type="inferred from homology"/>
<protein>
    <submittedName>
        <fullName evidence="12">Exopolygalacturonase</fullName>
    </submittedName>
</protein>
<evidence type="ECO:0000256" key="4">
    <source>
        <dbReference type="ARBA" id="ARBA00022525"/>
    </source>
</evidence>
<name>A0A6P4ACF1_ZIZJJ</name>
<comment type="similarity">
    <text evidence="2 9">Belongs to the glycosyl hydrolase 28 family.</text>
</comment>
<keyword evidence="5 9" id="KW-0378">Hydrolase</keyword>
<comment type="subcellular location">
    <subcellularLocation>
        <location evidence="1">Secreted</location>
        <location evidence="1">Cell wall</location>
    </subcellularLocation>
</comment>
<dbReference type="FunCoup" id="A0A6P4ACF1">
    <property type="interactions" value="75"/>
</dbReference>
<evidence type="ECO:0000256" key="1">
    <source>
        <dbReference type="ARBA" id="ARBA00004191"/>
    </source>
</evidence>
<dbReference type="PANTHER" id="PTHR31375">
    <property type="match status" value="1"/>
</dbReference>
<dbReference type="InterPro" id="IPR006626">
    <property type="entry name" value="PbH1"/>
</dbReference>
<evidence type="ECO:0000256" key="7">
    <source>
        <dbReference type="ARBA" id="ARBA00023316"/>
    </source>
</evidence>
<evidence type="ECO:0000256" key="3">
    <source>
        <dbReference type="ARBA" id="ARBA00022512"/>
    </source>
</evidence>
<evidence type="ECO:0000256" key="5">
    <source>
        <dbReference type="ARBA" id="ARBA00022801"/>
    </source>
</evidence>
<evidence type="ECO:0000256" key="2">
    <source>
        <dbReference type="ARBA" id="ARBA00008834"/>
    </source>
</evidence>
<feature type="region of interest" description="Disordered" evidence="10">
    <location>
        <begin position="340"/>
        <end position="394"/>
    </location>
</feature>
<sequence length="394" mass="41555">MEAFMQTWNLACKNAGAAKMVIPKGEFLVGPVVFQGPCKGPQPIVIEVQGTVKAITDISEYSSPEWFSFEHIDGLTITGSGTFDGQGATLWKYNDCKLNPNCAPLPTSLKFNRVNNSVVEGITSLNSQLFHTYTYACNNFTFHDVKISADGESPNTDGIHLSTSSFVNITSCVIGTGDDCVAIGQGTHNITVFNTTCNPGHGISVGSLGKYPTDKSVSNIYVKNCTLRNTMYGARIKTWSGKTTGTATTIVYEDIIVDNVKNPIILDQDYGRNNAEPSKWKVSDVHFRNFKGTSVTNVAVTLACSSAMPCEGVELANIDMRYGGSKAKMATVSSSCANAKTTHSGVQNPPPCSGSAPAAPGAEAPAAPDAKAPAAPDAKPPAAPDTKPPEASPS</sequence>
<feature type="active site" evidence="8">
    <location>
        <position position="201"/>
    </location>
</feature>
<dbReference type="SUPFAM" id="SSF51126">
    <property type="entry name" value="Pectin lyase-like"/>
    <property type="match status" value="1"/>
</dbReference>
<dbReference type="AlphaFoldDB" id="A0A6P4ACF1"/>
<keyword evidence="6 9" id="KW-0326">Glycosidase</keyword>
<dbReference type="Pfam" id="PF00295">
    <property type="entry name" value="Glyco_hydro_28"/>
    <property type="match status" value="1"/>
</dbReference>
<keyword evidence="3" id="KW-0134">Cell wall</keyword>
<dbReference type="GeneID" id="107426322"/>
<dbReference type="RefSeq" id="XP_015891943.3">
    <property type="nucleotide sequence ID" value="XM_016036457.4"/>
</dbReference>
<evidence type="ECO:0000256" key="9">
    <source>
        <dbReference type="RuleBase" id="RU361169"/>
    </source>
</evidence>
<dbReference type="PROSITE" id="PS00502">
    <property type="entry name" value="POLYGALACTURONASE"/>
    <property type="match status" value="1"/>
</dbReference>
<evidence type="ECO:0000313" key="12">
    <source>
        <dbReference type="RefSeq" id="XP_015891943.3"/>
    </source>
</evidence>
<dbReference type="InterPro" id="IPR011050">
    <property type="entry name" value="Pectin_lyase_fold/virulence"/>
</dbReference>
<keyword evidence="11" id="KW-1185">Reference proteome</keyword>
<reference evidence="12" key="1">
    <citation type="submission" date="2025-08" db="UniProtKB">
        <authorList>
            <consortium name="RefSeq"/>
        </authorList>
    </citation>
    <scope>IDENTIFICATION</scope>
    <source>
        <tissue evidence="12">Seedling</tissue>
    </source>
</reference>
<feature type="compositionally biased region" description="Low complexity" evidence="10">
    <location>
        <begin position="353"/>
        <end position="377"/>
    </location>
</feature>
<dbReference type="SMART" id="SM00710">
    <property type="entry name" value="PbH1"/>
    <property type="match status" value="4"/>
</dbReference>
<evidence type="ECO:0000256" key="10">
    <source>
        <dbReference type="SAM" id="MobiDB-lite"/>
    </source>
</evidence>
<keyword evidence="4" id="KW-0964">Secreted</keyword>